<dbReference type="Proteomes" id="UP000231581">
    <property type="component" value="Unassembled WGS sequence"/>
</dbReference>
<dbReference type="AlphaFoldDB" id="A0A2H0BRA3"/>
<reference evidence="1 2" key="1">
    <citation type="submission" date="2017-09" db="EMBL/GenBank/DDBJ databases">
        <title>Depth-based differentiation of microbial function through sediment-hosted aquifers and enrichment of novel symbionts in the deep terrestrial subsurface.</title>
        <authorList>
            <person name="Probst A.J."/>
            <person name="Ladd B."/>
            <person name="Jarett J.K."/>
            <person name="Geller-Mcgrath D.E."/>
            <person name="Sieber C.M."/>
            <person name="Emerson J.B."/>
            <person name="Anantharaman K."/>
            <person name="Thomas B.C."/>
            <person name="Malmstrom R."/>
            <person name="Stieglmeier M."/>
            <person name="Klingl A."/>
            <person name="Woyke T."/>
            <person name="Ryan C.M."/>
            <person name="Banfield J.F."/>
        </authorList>
    </citation>
    <scope>NUCLEOTIDE SEQUENCE [LARGE SCALE GENOMIC DNA]</scope>
    <source>
        <strain evidence="1">CG22_combo_CG10-13_8_21_14_all_47_17</strain>
    </source>
</reference>
<gene>
    <name evidence="1" type="ORF">COX00_04115</name>
</gene>
<sequence length="215" mass="25511">MAWRKPGRVLDLDFRHRKFFVGNVLRLGQFSLFGPMKSAARKEEEFESCPREVLELALKRRSIRLEKPLLGKYVRLALGWNVTLNTFLRMRVEDMVRWDDVRSFGRTLREDIASGRLSVEDLRLRALHILKWELQELLCIEGAFWLKDQTAAGFHVRHVRSREGKLFFILDAEQLRLVAIHKPADFNRTRACRGARRKAYLLRKAIQREEEYELF</sequence>
<organism evidence="1 2">
    <name type="scientific">Candidatus Uhrbacteria bacterium CG22_combo_CG10-13_8_21_14_all_47_17</name>
    <dbReference type="NCBI Taxonomy" id="1975041"/>
    <lineage>
        <taxon>Bacteria</taxon>
        <taxon>Candidatus Uhriibacteriota</taxon>
    </lineage>
</organism>
<dbReference type="EMBL" id="PCSZ01000076">
    <property type="protein sequence ID" value="PIP60216.1"/>
    <property type="molecule type" value="Genomic_DNA"/>
</dbReference>
<name>A0A2H0BRA3_9BACT</name>
<evidence type="ECO:0000313" key="1">
    <source>
        <dbReference type="EMBL" id="PIP60216.1"/>
    </source>
</evidence>
<protein>
    <submittedName>
        <fullName evidence="1">Uncharacterized protein</fullName>
    </submittedName>
</protein>
<comment type="caution">
    <text evidence="1">The sequence shown here is derived from an EMBL/GenBank/DDBJ whole genome shotgun (WGS) entry which is preliminary data.</text>
</comment>
<accession>A0A2H0BRA3</accession>
<evidence type="ECO:0000313" key="2">
    <source>
        <dbReference type="Proteomes" id="UP000231581"/>
    </source>
</evidence>
<proteinExistence type="predicted"/>